<dbReference type="AlphaFoldDB" id="A0A853ES69"/>
<feature type="transmembrane region" description="Helical" evidence="2">
    <location>
        <begin position="6"/>
        <end position="27"/>
    </location>
</feature>
<evidence type="ECO:0000313" key="5">
    <source>
        <dbReference type="Proteomes" id="UP000561011"/>
    </source>
</evidence>
<dbReference type="Pfam" id="PF25362">
    <property type="entry name" value="bPH_11"/>
    <property type="match status" value="1"/>
</dbReference>
<evidence type="ECO:0000259" key="3">
    <source>
        <dbReference type="Pfam" id="PF25362"/>
    </source>
</evidence>
<keyword evidence="5" id="KW-1185">Reference proteome</keyword>
<feature type="region of interest" description="Disordered" evidence="1">
    <location>
        <begin position="169"/>
        <end position="188"/>
    </location>
</feature>
<feature type="domain" description="PH" evidence="3">
    <location>
        <begin position="41"/>
        <end position="166"/>
    </location>
</feature>
<dbReference type="Proteomes" id="UP000561011">
    <property type="component" value="Unassembled WGS sequence"/>
</dbReference>
<evidence type="ECO:0000313" key="4">
    <source>
        <dbReference type="EMBL" id="NYS92582.1"/>
    </source>
</evidence>
<feature type="compositionally biased region" description="Low complexity" evidence="1">
    <location>
        <begin position="169"/>
        <end position="179"/>
    </location>
</feature>
<proteinExistence type="predicted"/>
<keyword evidence="2" id="KW-1133">Transmembrane helix</keyword>
<reference evidence="4 5" key="1">
    <citation type="submission" date="2020-07" db="EMBL/GenBank/DDBJ databases">
        <title>MOT database genomes.</title>
        <authorList>
            <person name="Joseph S."/>
            <person name="Aduse-Opoku J."/>
            <person name="Hashim A."/>
            <person name="Wade W."/>
            <person name="Curtis M."/>
        </authorList>
    </citation>
    <scope>NUCLEOTIDE SEQUENCE [LARGE SCALE GENOMIC DNA]</scope>
    <source>
        <strain evidence="4 5">DSM 100099</strain>
    </source>
</reference>
<gene>
    <name evidence="4" type="ORF">HZZ10_03425</name>
</gene>
<protein>
    <recommendedName>
        <fullName evidence="3">PH domain-containing protein</fullName>
    </recommendedName>
</protein>
<dbReference type="InterPro" id="IPR057446">
    <property type="entry name" value="PH_bac"/>
</dbReference>
<keyword evidence="2" id="KW-0472">Membrane</keyword>
<dbReference type="RefSeq" id="WP_179912419.1">
    <property type="nucleotide sequence ID" value="NZ_JACBYE010000005.1"/>
</dbReference>
<organism evidence="4 5">
    <name type="scientific">Sanguibacter inulinus</name>
    <dbReference type="NCBI Taxonomy" id="60922"/>
    <lineage>
        <taxon>Bacteria</taxon>
        <taxon>Bacillati</taxon>
        <taxon>Actinomycetota</taxon>
        <taxon>Actinomycetes</taxon>
        <taxon>Micrococcales</taxon>
        <taxon>Sanguibacteraceae</taxon>
        <taxon>Sanguibacter</taxon>
    </lineage>
</organism>
<keyword evidence="2" id="KW-0812">Transmembrane</keyword>
<evidence type="ECO:0000256" key="2">
    <source>
        <dbReference type="SAM" id="Phobius"/>
    </source>
</evidence>
<accession>A0A853ES69</accession>
<evidence type="ECO:0000256" key="1">
    <source>
        <dbReference type="SAM" id="MobiDB-lite"/>
    </source>
</evidence>
<sequence length="188" mass="19553">MNLPLPVAVAIMLSVGALLLVIMWRGWRSLQARSATKVSTLAEVPAEAELGAARTAPIEGTYVSTTTAGDWLDRVAARDLGYRAKAVVQVFDAGVVVARAGASDLFVPVADLTGASRTSGMAGKYVGGEGLVVIAWSTLSPTGERTALETGVRTQRKADRPLLLDAVSALASSSPSSPDSRTDIKESE</sequence>
<name>A0A853ES69_9MICO</name>
<dbReference type="EMBL" id="JACBYE010000005">
    <property type="protein sequence ID" value="NYS92582.1"/>
    <property type="molecule type" value="Genomic_DNA"/>
</dbReference>
<comment type="caution">
    <text evidence="4">The sequence shown here is derived from an EMBL/GenBank/DDBJ whole genome shotgun (WGS) entry which is preliminary data.</text>
</comment>